<proteinExistence type="predicted"/>
<feature type="transmembrane region" description="Helical" evidence="2">
    <location>
        <begin position="289"/>
        <end position="307"/>
    </location>
</feature>
<feature type="compositionally biased region" description="Low complexity" evidence="1">
    <location>
        <begin position="66"/>
        <end position="88"/>
    </location>
</feature>
<evidence type="ECO:0000313" key="3">
    <source>
        <dbReference type="EMBL" id="CAG8690047.1"/>
    </source>
</evidence>
<accession>A0A9N9HLM7</accession>
<reference evidence="3" key="1">
    <citation type="submission" date="2021-06" db="EMBL/GenBank/DDBJ databases">
        <authorList>
            <person name="Kallberg Y."/>
            <person name="Tangrot J."/>
            <person name="Rosling A."/>
        </authorList>
    </citation>
    <scope>NUCLEOTIDE SEQUENCE</scope>
    <source>
        <strain evidence="3">MA453B</strain>
    </source>
</reference>
<dbReference type="OrthoDB" id="2438927at2759"/>
<evidence type="ECO:0000313" key="4">
    <source>
        <dbReference type="Proteomes" id="UP000789405"/>
    </source>
</evidence>
<sequence length="316" mass="35562">MSTNDDNNNISTTINKFDIHKDNNRIDKVPALQLINPAAFSNQSNQISKSFPPISHISHVEKGQITSMSTASGSRSSSASDSNDTDISVYSESTSSVPPTHPEYGESFGEIDNSFKGKGKEVILNINDTYFNPQRNTTSPVDIGIESLTDTSYHLNIGSTLHQPFSSNTRSYNVYEVLAEIGANTSLSYTQYQEQVSKSVHIQQQEIKPFFSNKSKGNETYDINSYVSIKKNNLEYSVNGTSTVVIAKYMFWIGWLIMPTWWIGSFYLPRPTSDATPDDYKWRNRCRKASIWGFIGLILVGIFYVILKSRNYDDET</sequence>
<dbReference type="EMBL" id="CAJVPY010007997">
    <property type="protein sequence ID" value="CAG8690047.1"/>
    <property type="molecule type" value="Genomic_DNA"/>
</dbReference>
<gene>
    <name evidence="3" type="ORF">DERYTH_LOCUS12313</name>
</gene>
<evidence type="ECO:0000256" key="2">
    <source>
        <dbReference type="SAM" id="Phobius"/>
    </source>
</evidence>
<keyword evidence="2" id="KW-1133">Transmembrane helix</keyword>
<keyword evidence="4" id="KW-1185">Reference proteome</keyword>
<protein>
    <submittedName>
        <fullName evidence="3">15081_t:CDS:1</fullName>
    </submittedName>
</protein>
<organism evidence="3 4">
    <name type="scientific">Dentiscutata erythropus</name>
    <dbReference type="NCBI Taxonomy" id="1348616"/>
    <lineage>
        <taxon>Eukaryota</taxon>
        <taxon>Fungi</taxon>
        <taxon>Fungi incertae sedis</taxon>
        <taxon>Mucoromycota</taxon>
        <taxon>Glomeromycotina</taxon>
        <taxon>Glomeromycetes</taxon>
        <taxon>Diversisporales</taxon>
        <taxon>Gigasporaceae</taxon>
        <taxon>Dentiscutata</taxon>
    </lineage>
</organism>
<dbReference type="AlphaFoldDB" id="A0A9N9HLM7"/>
<feature type="transmembrane region" description="Helical" evidence="2">
    <location>
        <begin position="249"/>
        <end position="268"/>
    </location>
</feature>
<feature type="region of interest" description="Disordered" evidence="1">
    <location>
        <begin position="65"/>
        <end position="111"/>
    </location>
</feature>
<evidence type="ECO:0000256" key="1">
    <source>
        <dbReference type="SAM" id="MobiDB-lite"/>
    </source>
</evidence>
<dbReference type="Proteomes" id="UP000789405">
    <property type="component" value="Unassembled WGS sequence"/>
</dbReference>
<comment type="caution">
    <text evidence="3">The sequence shown here is derived from an EMBL/GenBank/DDBJ whole genome shotgun (WGS) entry which is preliminary data.</text>
</comment>
<keyword evidence="2" id="KW-0472">Membrane</keyword>
<name>A0A9N9HLM7_9GLOM</name>
<keyword evidence="2" id="KW-0812">Transmembrane</keyword>